<feature type="non-terminal residue" evidence="2">
    <location>
        <position position="361"/>
    </location>
</feature>
<dbReference type="InterPro" id="IPR015943">
    <property type="entry name" value="WD40/YVTN_repeat-like_dom_sf"/>
</dbReference>
<dbReference type="PANTHER" id="PTHR30344">
    <property type="entry name" value="6-PHOSPHOGLUCONOLACTONASE-RELATED"/>
    <property type="match status" value="1"/>
</dbReference>
<name>A0A6G1KY26_9PEZI</name>
<dbReference type="OrthoDB" id="1715191at2759"/>
<sequence>MKHHLFIGTWTPPGAIFTITFDDHTHKLELLQRTPIPQDEPISWLTLSHNRTQIYGASMKKWSSHAITTPSEITHSASLPMGGDPSANDATTKTRAIFILAAHKPPYCVYGNPFYDHAGYINVHSVNEDGSLAQNIQNAPLDPTSAVHGMAFDAEEEYLYSADMWANKIWTHKKDPKTGHLTLISSLPAPDPHDHPRWLALHPSGTHLYVLMETTNRLCIYTLSRTTHTPTYTQQTYPLIPPDFNTFHPKMYRSDVVTVSASGKYLFATARSNSPHLTGYMSVFGLGEKGEVERQLCLNPTVTSGGHSNAVAPCPWSDEWVALTDDEKGFVEVYRWKDEWLGRVAHLDVQEPGFGMNAAWY</sequence>
<dbReference type="Proteomes" id="UP000799436">
    <property type="component" value="Unassembled WGS sequence"/>
</dbReference>
<keyword evidence="3" id="KW-1185">Reference proteome</keyword>
<proteinExistence type="inferred from homology"/>
<dbReference type="EMBL" id="ML995899">
    <property type="protein sequence ID" value="KAF2765169.1"/>
    <property type="molecule type" value="Genomic_DNA"/>
</dbReference>
<organism evidence="2 3">
    <name type="scientific">Teratosphaeria nubilosa</name>
    <dbReference type="NCBI Taxonomy" id="161662"/>
    <lineage>
        <taxon>Eukaryota</taxon>
        <taxon>Fungi</taxon>
        <taxon>Dikarya</taxon>
        <taxon>Ascomycota</taxon>
        <taxon>Pezizomycotina</taxon>
        <taxon>Dothideomycetes</taxon>
        <taxon>Dothideomycetidae</taxon>
        <taxon>Mycosphaerellales</taxon>
        <taxon>Teratosphaeriaceae</taxon>
        <taxon>Teratosphaeria</taxon>
    </lineage>
</organism>
<reference evidence="2" key="1">
    <citation type="journal article" date="2020" name="Stud. Mycol.">
        <title>101 Dothideomycetes genomes: a test case for predicting lifestyles and emergence of pathogens.</title>
        <authorList>
            <person name="Haridas S."/>
            <person name="Albert R."/>
            <person name="Binder M."/>
            <person name="Bloem J."/>
            <person name="Labutti K."/>
            <person name="Salamov A."/>
            <person name="Andreopoulos B."/>
            <person name="Baker S."/>
            <person name="Barry K."/>
            <person name="Bills G."/>
            <person name="Bluhm B."/>
            <person name="Cannon C."/>
            <person name="Castanera R."/>
            <person name="Culley D."/>
            <person name="Daum C."/>
            <person name="Ezra D."/>
            <person name="Gonzalez J."/>
            <person name="Henrissat B."/>
            <person name="Kuo A."/>
            <person name="Liang C."/>
            <person name="Lipzen A."/>
            <person name="Lutzoni F."/>
            <person name="Magnuson J."/>
            <person name="Mondo S."/>
            <person name="Nolan M."/>
            <person name="Ohm R."/>
            <person name="Pangilinan J."/>
            <person name="Park H.-J."/>
            <person name="Ramirez L."/>
            <person name="Alfaro M."/>
            <person name="Sun H."/>
            <person name="Tritt A."/>
            <person name="Yoshinaga Y."/>
            <person name="Zwiers L.-H."/>
            <person name="Turgeon B."/>
            <person name="Goodwin S."/>
            <person name="Spatafora J."/>
            <person name="Crous P."/>
            <person name="Grigoriev I."/>
        </authorList>
    </citation>
    <scope>NUCLEOTIDE SEQUENCE</scope>
    <source>
        <strain evidence="2">CBS 116005</strain>
    </source>
</reference>
<dbReference type="InterPro" id="IPR050282">
    <property type="entry name" value="Cycloisomerase_2"/>
</dbReference>
<dbReference type="SUPFAM" id="SSF75011">
    <property type="entry name" value="3-carboxy-cis,cis-mucoante lactonizing enzyme"/>
    <property type="match status" value="1"/>
</dbReference>
<dbReference type="PANTHER" id="PTHR30344:SF4">
    <property type="entry name" value="CYCLASE, PUTATIVE (AFU_ORTHOLOGUE AFUA_6G11580)-RELATED"/>
    <property type="match status" value="1"/>
</dbReference>
<evidence type="ECO:0000313" key="2">
    <source>
        <dbReference type="EMBL" id="KAF2765169.1"/>
    </source>
</evidence>
<comment type="similarity">
    <text evidence="1">Belongs to the cycloisomerase 2 family.</text>
</comment>
<dbReference type="AlphaFoldDB" id="A0A6G1KY26"/>
<gene>
    <name evidence="2" type="ORF">EJ03DRAFT_331217</name>
</gene>
<dbReference type="GO" id="GO:0017057">
    <property type="term" value="F:6-phosphogluconolactonase activity"/>
    <property type="evidence" value="ECO:0007669"/>
    <property type="project" value="TreeGrafter"/>
</dbReference>
<accession>A0A6G1KY26</accession>
<dbReference type="Pfam" id="PF10282">
    <property type="entry name" value="Lactonase"/>
    <property type="match status" value="1"/>
</dbReference>
<protein>
    <submittedName>
        <fullName evidence="2">3-carboxy-cis,cis-mucoante lactonizing enzyme</fullName>
    </submittedName>
</protein>
<dbReference type="InterPro" id="IPR019405">
    <property type="entry name" value="Lactonase_7-beta_prop"/>
</dbReference>
<dbReference type="FunFam" id="2.130.10.10:FF:000244">
    <property type="entry name" value="Carboxy-cis,cis-muconate cyclase"/>
    <property type="match status" value="1"/>
</dbReference>
<evidence type="ECO:0000256" key="1">
    <source>
        <dbReference type="ARBA" id="ARBA00005564"/>
    </source>
</evidence>
<dbReference type="Gene3D" id="2.130.10.10">
    <property type="entry name" value="YVTN repeat-like/Quinoprotein amine dehydrogenase"/>
    <property type="match status" value="1"/>
</dbReference>
<evidence type="ECO:0000313" key="3">
    <source>
        <dbReference type="Proteomes" id="UP000799436"/>
    </source>
</evidence>